<proteinExistence type="predicted"/>
<keyword evidence="3" id="KW-1185">Reference proteome</keyword>
<feature type="region of interest" description="Disordered" evidence="1">
    <location>
        <begin position="24"/>
        <end position="51"/>
    </location>
</feature>
<gene>
    <name evidence="2" type="ORF">GUJ93_ZPchr0009g2403</name>
</gene>
<reference evidence="2" key="1">
    <citation type="journal article" date="2021" name="bioRxiv">
        <title>Whole Genome Assembly and Annotation of Northern Wild Rice, Zizania palustris L., Supports a Whole Genome Duplication in the Zizania Genus.</title>
        <authorList>
            <person name="Haas M."/>
            <person name="Kono T."/>
            <person name="Macchietto M."/>
            <person name="Millas R."/>
            <person name="McGilp L."/>
            <person name="Shao M."/>
            <person name="Duquette J."/>
            <person name="Hirsch C.N."/>
            <person name="Kimball J."/>
        </authorList>
    </citation>
    <scope>NUCLEOTIDE SEQUENCE</scope>
    <source>
        <tissue evidence="2">Fresh leaf tissue</tissue>
    </source>
</reference>
<organism evidence="2 3">
    <name type="scientific">Zizania palustris</name>
    <name type="common">Northern wild rice</name>
    <dbReference type="NCBI Taxonomy" id="103762"/>
    <lineage>
        <taxon>Eukaryota</taxon>
        <taxon>Viridiplantae</taxon>
        <taxon>Streptophyta</taxon>
        <taxon>Embryophyta</taxon>
        <taxon>Tracheophyta</taxon>
        <taxon>Spermatophyta</taxon>
        <taxon>Magnoliopsida</taxon>
        <taxon>Liliopsida</taxon>
        <taxon>Poales</taxon>
        <taxon>Poaceae</taxon>
        <taxon>BOP clade</taxon>
        <taxon>Oryzoideae</taxon>
        <taxon>Oryzeae</taxon>
        <taxon>Zizaniinae</taxon>
        <taxon>Zizania</taxon>
    </lineage>
</organism>
<name>A0A8J5S4V8_ZIZPA</name>
<accession>A0A8J5S4V8</accession>
<dbReference type="EMBL" id="JAAALK010000289">
    <property type="protein sequence ID" value="KAG8050724.1"/>
    <property type="molecule type" value="Genomic_DNA"/>
</dbReference>
<evidence type="ECO:0000313" key="3">
    <source>
        <dbReference type="Proteomes" id="UP000729402"/>
    </source>
</evidence>
<evidence type="ECO:0000256" key="1">
    <source>
        <dbReference type="SAM" id="MobiDB-lite"/>
    </source>
</evidence>
<evidence type="ECO:0000313" key="2">
    <source>
        <dbReference type="EMBL" id="KAG8050724.1"/>
    </source>
</evidence>
<dbReference type="Proteomes" id="UP000729402">
    <property type="component" value="Unassembled WGS sequence"/>
</dbReference>
<dbReference type="AlphaFoldDB" id="A0A8J5S4V8"/>
<reference evidence="2" key="2">
    <citation type="submission" date="2021-02" db="EMBL/GenBank/DDBJ databases">
        <authorList>
            <person name="Kimball J.A."/>
            <person name="Haas M.W."/>
            <person name="Macchietto M."/>
            <person name="Kono T."/>
            <person name="Duquette J."/>
            <person name="Shao M."/>
        </authorList>
    </citation>
    <scope>NUCLEOTIDE SEQUENCE</scope>
    <source>
        <tissue evidence="2">Fresh leaf tissue</tissue>
    </source>
</reference>
<comment type="caution">
    <text evidence="2">The sequence shown here is derived from an EMBL/GenBank/DDBJ whole genome shotgun (WGS) entry which is preliminary data.</text>
</comment>
<protein>
    <submittedName>
        <fullName evidence="2">Uncharacterized protein</fullName>
    </submittedName>
</protein>
<sequence>MQTVEQVGADLGGSCFGSKNKLKKGIKRASAAPRPAHSHGGGASPNLGRLVRSGQLPSHLSQLKLGLLDLMQMSSVTWIL</sequence>